<dbReference type="Proteomes" id="UP000316621">
    <property type="component" value="Chromosome 9"/>
</dbReference>
<evidence type="ECO:0000256" key="2">
    <source>
        <dbReference type="SAM" id="Phobius"/>
    </source>
</evidence>
<feature type="signal peptide" evidence="3">
    <location>
        <begin position="1"/>
        <end position="18"/>
    </location>
</feature>
<keyword evidence="5" id="KW-1185">Reference proteome</keyword>
<keyword evidence="3" id="KW-0732">Signal</keyword>
<feature type="region of interest" description="Disordered" evidence="1">
    <location>
        <begin position="422"/>
        <end position="461"/>
    </location>
</feature>
<protein>
    <submittedName>
        <fullName evidence="4">Uncharacterized protein</fullName>
    </submittedName>
</protein>
<keyword evidence="2" id="KW-0472">Membrane</keyword>
<evidence type="ECO:0000313" key="4">
    <source>
        <dbReference type="EMBL" id="RZC76593.1"/>
    </source>
</evidence>
<accession>A0A4Y7KTB9</accession>
<feature type="transmembrane region" description="Helical" evidence="2">
    <location>
        <begin position="830"/>
        <end position="850"/>
    </location>
</feature>
<reference evidence="4 5" key="1">
    <citation type="journal article" date="2018" name="Science">
        <title>The opium poppy genome and morphinan production.</title>
        <authorList>
            <person name="Guo L."/>
            <person name="Winzer T."/>
            <person name="Yang X."/>
            <person name="Li Y."/>
            <person name="Ning Z."/>
            <person name="He Z."/>
            <person name="Teodor R."/>
            <person name="Lu Y."/>
            <person name="Bowser T.A."/>
            <person name="Graham I.A."/>
            <person name="Ye K."/>
        </authorList>
    </citation>
    <scope>NUCLEOTIDE SEQUENCE [LARGE SCALE GENOMIC DNA]</scope>
    <source>
        <strain evidence="5">cv. HN1</strain>
        <tissue evidence="4">Leaves</tissue>
    </source>
</reference>
<gene>
    <name evidence="4" type="ORF">C5167_000712</name>
</gene>
<dbReference type="Gramene" id="RZC76593">
    <property type="protein sequence ID" value="RZC76593"/>
    <property type="gene ID" value="C5167_000712"/>
</dbReference>
<keyword evidence="2" id="KW-0812">Transmembrane</keyword>
<keyword evidence="2" id="KW-1133">Transmembrane helix</keyword>
<dbReference type="AlphaFoldDB" id="A0A4Y7KTB9"/>
<proteinExistence type="predicted"/>
<organism evidence="4 5">
    <name type="scientific">Papaver somniferum</name>
    <name type="common">Opium poppy</name>
    <dbReference type="NCBI Taxonomy" id="3469"/>
    <lineage>
        <taxon>Eukaryota</taxon>
        <taxon>Viridiplantae</taxon>
        <taxon>Streptophyta</taxon>
        <taxon>Embryophyta</taxon>
        <taxon>Tracheophyta</taxon>
        <taxon>Spermatophyta</taxon>
        <taxon>Magnoliopsida</taxon>
        <taxon>Ranunculales</taxon>
        <taxon>Papaveraceae</taxon>
        <taxon>Papaveroideae</taxon>
        <taxon>Papaver</taxon>
    </lineage>
</organism>
<feature type="chain" id="PRO_5021249126" evidence="3">
    <location>
        <begin position="19"/>
        <end position="851"/>
    </location>
</feature>
<feature type="compositionally biased region" description="Basic and acidic residues" evidence="1">
    <location>
        <begin position="432"/>
        <end position="445"/>
    </location>
</feature>
<name>A0A4Y7KTB9_PAPSO</name>
<dbReference type="EMBL" id="CM010723">
    <property type="protein sequence ID" value="RZC76593.1"/>
    <property type="molecule type" value="Genomic_DNA"/>
</dbReference>
<evidence type="ECO:0000313" key="5">
    <source>
        <dbReference type="Proteomes" id="UP000316621"/>
    </source>
</evidence>
<sequence>MMEMLQFLWVLAYQPVTTIVSGSTEANKFTIELQSRVDVHRAIIYSPTKYVAWLLVVKAYQFEIPSSMIHMTLVNFWASLLNLPVEFWGEGIPEMIANSIGTFISKELPQDFGNARPFIRCFFQMDLNERFDPIFDLILGEHDFFERVFEARDLINPQFIAPPNLVTPAIPPGFSMNVSDDDLRSAFIIPQMCIASMSSSNSSKRLWEEGMEFAANKFQRWDMPNEESDVSNGSYNYLHGPPPEQNMIWTPAAPMEVPNSTVFTENQMVLISLDGMSQMVPLSNCMAITTDPLLEINPNVNKLKSAMTQTEGSESLRSKTEKEIGNIGNPFQMQNPVSTMEGRVKLKLNKEKILEILREEDLTRFGGDLNKAPIMGLRQNQKEIFVPPLIISAPFNIVPWPEHESPSNTIPNIQAQYQADENSGMPISDTNKPAEDNGDGKDLTHKGGANNGDTQAKGDDADKIGEDRNCCKFDGYVRCEIGTLGCTQFNTITGILSEDHNRWKDVTSISGRGLLNRIVITRLLLFASHYSVLFRCALRQFTTNKKNGNRVYKILKKLNFSNSEIVSPKGSIGTADDLALAWNDNIKLDILRANDNQIDALVHEKATNHQWMLSCLYGNPNKNQKTQSWEPFRELAKDVDIPWMVIGDLHFILNSEEKRGGKDDYPEKCATTCWHIWKSRCQNTFEGIALSPNTTTMLIKQQIQAQANSRTQLNLLRNPTVTQRNAMQLCLPDETCYISVHSTVNQEAGSSTTIIVITNGKNVITDTAGITTTSATRNTTQSMGGSSSYLALFLNEVLFKRKKKVFVAAYNDAPGSKGTGDHTKKGSGGAIVYASGMTAMVALLGSILIFV</sequence>
<evidence type="ECO:0000256" key="3">
    <source>
        <dbReference type="SAM" id="SignalP"/>
    </source>
</evidence>
<evidence type="ECO:0000256" key="1">
    <source>
        <dbReference type="SAM" id="MobiDB-lite"/>
    </source>
</evidence>